<evidence type="ECO:0000313" key="2">
    <source>
        <dbReference type="Proteomes" id="UP000754750"/>
    </source>
</evidence>
<dbReference type="AlphaFoldDB" id="A0A928KU10"/>
<dbReference type="EMBL" id="SVNY01000006">
    <property type="protein sequence ID" value="MBE6834304.1"/>
    <property type="molecule type" value="Genomic_DNA"/>
</dbReference>
<dbReference type="Proteomes" id="UP000754750">
    <property type="component" value="Unassembled WGS sequence"/>
</dbReference>
<organism evidence="1 2">
    <name type="scientific">Faecalispora sporosphaeroides</name>
    <dbReference type="NCBI Taxonomy" id="1549"/>
    <lineage>
        <taxon>Bacteria</taxon>
        <taxon>Bacillati</taxon>
        <taxon>Bacillota</taxon>
        <taxon>Clostridia</taxon>
        <taxon>Eubacteriales</taxon>
        <taxon>Oscillospiraceae</taxon>
        <taxon>Faecalispora</taxon>
    </lineage>
</organism>
<comment type="caution">
    <text evidence="1">The sequence shown here is derived from an EMBL/GenBank/DDBJ whole genome shotgun (WGS) entry which is preliminary data.</text>
</comment>
<dbReference type="RefSeq" id="WP_326840810.1">
    <property type="nucleotide sequence ID" value="NZ_SVNY01000006.1"/>
</dbReference>
<proteinExistence type="predicted"/>
<sequence>MVSADLQKLFDLAHGFCRCHVILLSSFIYPELKAYLSVKKLPVKVKLRIKTAAAGLCMPKNAAGKRFAADKNMRRKVDGDIGRMQTEDKRLKVERELLRDFLSLAERKRVPI</sequence>
<gene>
    <name evidence="1" type="ORF">E7512_12130</name>
</gene>
<reference evidence="1" key="1">
    <citation type="submission" date="2019-04" db="EMBL/GenBank/DDBJ databases">
        <title>Evolution of Biomass-Degrading Anaerobic Consortia Revealed by Metagenomics.</title>
        <authorList>
            <person name="Peng X."/>
        </authorList>
    </citation>
    <scope>NUCLEOTIDE SEQUENCE</scope>
    <source>
        <strain evidence="1">SIG551</strain>
    </source>
</reference>
<name>A0A928KU10_9FIRM</name>
<protein>
    <submittedName>
        <fullName evidence="1">Uncharacterized protein</fullName>
    </submittedName>
</protein>
<accession>A0A928KU10</accession>
<evidence type="ECO:0000313" key="1">
    <source>
        <dbReference type="EMBL" id="MBE6834304.1"/>
    </source>
</evidence>